<reference evidence="3 4" key="1">
    <citation type="submission" date="2016-10" db="EMBL/GenBank/DDBJ databases">
        <title>Comparative genomics of Bacillus thuringiensis reveals a path to pathogens against multiple invertebrate hosts.</title>
        <authorList>
            <person name="Zheng J."/>
            <person name="Gao Q."/>
            <person name="Liu H."/>
            <person name="Peng D."/>
            <person name="Ruan L."/>
            <person name="Sun M."/>
        </authorList>
    </citation>
    <scope>NUCLEOTIDE SEQUENCE [LARGE SCALE GENOMIC DNA]</scope>
    <source>
        <strain evidence="3">BGSC 4AC1</strain>
    </source>
</reference>
<protein>
    <submittedName>
        <fullName evidence="3">Transcriptional regulator</fullName>
    </submittedName>
</protein>
<evidence type="ECO:0000313" key="4">
    <source>
        <dbReference type="Proteomes" id="UP000195152"/>
    </source>
</evidence>
<evidence type="ECO:0000313" key="3">
    <source>
        <dbReference type="EMBL" id="OTW47923.1"/>
    </source>
</evidence>
<keyword evidence="1" id="KW-0238">DNA-binding</keyword>
<dbReference type="AlphaFoldDB" id="A0A242W703"/>
<dbReference type="RefSeq" id="WP_000590191.1">
    <property type="nucleotide sequence ID" value="NZ_NFCF01000073.1"/>
</dbReference>
<dbReference type="PROSITE" id="PS50943">
    <property type="entry name" value="HTH_CROC1"/>
    <property type="match status" value="1"/>
</dbReference>
<dbReference type="PANTHER" id="PTHR46797:SF1">
    <property type="entry name" value="METHYLPHOSPHONATE SYNTHASE"/>
    <property type="match status" value="1"/>
</dbReference>
<evidence type="ECO:0000256" key="1">
    <source>
        <dbReference type="ARBA" id="ARBA00023125"/>
    </source>
</evidence>
<dbReference type="Proteomes" id="UP000195152">
    <property type="component" value="Unassembled WGS sequence"/>
</dbReference>
<dbReference type="EMBL" id="NFCF01000073">
    <property type="protein sequence ID" value="OTW47923.1"/>
    <property type="molecule type" value="Genomic_DNA"/>
</dbReference>
<dbReference type="GO" id="GO:0003677">
    <property type="term" value="F:DNA binding"/>
    <property type="evidence" value="ECO:0007669"/>
    <property type="project" value="UniProtKB-KW"/>
</dbReference>
<dbReference type="GO" id="GO:0003700">
    <property type="term" value="F:DNA-binding transcription factor activity"/>
    <property type="evidence" value="ECO:0007669"/>
    <property type="project" value="TreeGrafter"/>
</dbReference>
<dbReference type="Pfam" id="PF01381">
    <property type="entry name" value="HTH_3"/>
    <property type="match status" value="1"/>
</dbReference>
<dbReference type="InterPro" id="IPR001387">
    <property type="entry name" value="Cro/C1-type_HTH"/>
</dbReference>
<sequence length="206" mass="23923">MIKIELGEYIRKVRKEKKLSLRKAAELTGVSHPYLSQLETGSNKKPSIEILEKLALGLDLHNNYLTYLAGYYKMPHIEYDENLTDEEKEEKIWAEIHKVDGGFTNNPFDILSPYPQAAQYNDDKNKLFKTATLACEHNQPFPIIVDKENKVNIEVYKENGLTLNEQDTRELTAMINGFLYGKKFVSKEDEEKTTFEDAYNDEDKNY</sequence>
<accession>A0A242W703</accession>
<dbReference type="InterPro" id="IPR050807">
    <property type="entry name" value="TransReg_Diox_bact_type"/>
</dbReference>
<dbReference type="CDD" id="cd00093">
    <property type="entry name" value="HTH_XRE"/>
    <property type="match status" value="1"/>
</dbReference>
<dbReference type="SUPFAM" id="SSF47413">
    <property type="entry name" value="lambda repressor-like DNA-binding domains"/>
    <property type="match status" value="1"/>
</dbReference>
<dbReference type="SMART" id="SM00530">
    <property type="entry name" value="HTH_XRE"/>
    <property type="match status" value="1"/>
</dbReference>
<name>A0A242W703_BACTU</name>
<proteinExistence type="predicted"/>
<organism evidence="3 4">
    <name type="scientific">Bacillus thuringiensis serovar mexicanensis</name>
    <dbReference type="NCBI Taxonomy" id="180868"/>
    <lineage>
        <taxon>Bacteria</taxon>
        <taxon>Bacillati</taxon>
        <taxon>Bacillota</taxon>
        <taxon>Bacilli</taxon>
        <taxon>Bacillales</taxon>
        <taxon>Bacillaceae</taxon>
        <taxon>Bacillus</taxon>
        <taxon>Bacillus cereus group</taxon>
    </lineage>
</organism>
<dbReference type="Gene3D" id="1.10.260.40">
    <property type="entry name" value="lambda repressor-like DNA-binding domains"/>
    <property type="match status" value="1"/>
</dbReference>
<comment type="caution">
    <text evidence="3">The sequence shown here is derived from an EMBL/GenBank/DDBJ whole genome shotgun (WGS) entry which is preliminary data.</text>
</comment>
<dbReference type="PANTHER" id="PTHR46797">
    <property type="entry name" value="HTH-TYPE TRANSCRIPTIONAL REGULATOR"/>
    <property type="match status" value="1"/>
</dbReference>
<evidence type="ECO:0000259" key="2">
    <source>
        <dbReference type="PROSITE" id="PS50943"/>
    </source>
</evidence>
<dbReference type="GO" id="GO:0005829">
    <property type="term" value="C:cytosol"/>
    <property type="evidence" value="ECO:0007669"/>
    <property type="project" value="TreeGrafter"/>
</dbReference>
<feature type="domain" description="HTH cro/C1-type" evidence="2">
    <location>
        <begin position="10"/>
        <end position="65"/>
    </location>
</feature>
<dbReference type="InterPro" id="IPR010982">
    <property type="entry name" value="Lambda_DNA-bd_dom_sf"/>
</dbReference>
<gene>
    <name evidence="3" type="ORF">BK699_12100</name>
</gene>